<dbReference type="InterPro" id="IPR017441">
    <property type="entry name" value="Protein_kinase_ATP_BS"/>
</dbReference>
<dbReference type="GO" id="GO:0007166">
    <property type="term" value="P:cell surface receptor signaling pathway"/>
    <property type="evidence" value="ECO:0007669"/>
    <property type="project" value="InterPro"/>
</dbReference>
<protein>
    <submittedName>
        <fullName evidence="4">3069_t:CDS:1</fullName>
    </submittedName>
</protein>
<dbReference type="PROSITE" id="PS00107">
    <property type="entry name" value="PROTEIN_KINASE_ATP"/>
    <property type="match status" value="1"/>
</dbReference>
<organism evidence="4 5">
    <name type="scientific">Diversispora eburnea</name>
    <dbReference type="NCBI Taxonomy" id="1213867"/>
    <lineage>
        <taxon>Eukaryota</taxon>
        <taxon>Fungi</taxon>
        <taxon>Fungi incertae sedis</taxon>
        <taxon>Mucoromycota</taxon>
        <taxon>Glomeromycotina</taxon>
        <taxon>Glomeromycetes</taxon>
        <taxon>Diversisporales</taxon>
        <taxon>Diversisporaceae</taxon>
        <taxon>Diversispora</taxon>
    </lineage>
</organism>
<feature type="domain" description="Mixed lineage kinase" evidence="3">
    <location>
        <begin position="202"/>
        <end position="307"/>
    </location>
</feature>
<dbReference type="EMBL" id="CAJVPK010002898">
    <property type="protein sequence ID" value="CAG8620309.1"/>
    <property type="molecule type" value="Genomic_DNA"/>
</dbReference>
<dbReference type="Gene3D" id="3.30.200.20">
    <property type="entry name" value="Phosphorylase Kinase, domain 1"/>
    <property type="match status" value="1"/>
</dbReference>
<dbReference type="InterPro" id="IPR059179">
    <property type="entry name" value="MLKL-like_MCAfunc"/>
</dbReference>
<gene>
    <name evidence="4" type="ORF">DEBURN_LOCUS10341</name>
</gene>
<keyword evidence="1" id="KW-0547">Nucleotide-binding</keyword>
<keyword evidence="5" id="KW-1185">Reference proteome</keyword>
<name>A0A9N9GR72_9GLOM</name>
<evidence type="ECO:0000256" key="2">
    <source>
        <dbReference type="SAM" id="Coils"/>
    </source>
</evidence>
<evidence type="ECO:0000313" key="5">
    <source>
        <dbReference type="Proteomes" id="UP000789706"/>
    </source>
</evidence>
<reference evidence="4" key="1">
    <citation type="submission" date="2021-06" db="EMBL/GenBank/DDBJ databases">
        <authorList>
            <person name="Kallberg Y."/>
            <person name="Tangrot J."/>
            <person name="Rosling A."/>
        </authorList>
    </citation>
    <scope>NUCLEOTIDE SEQUENCE</scope>
    <source>
        <strain evidence="4">AZ414A</strain>
    </source>
</reference>
<dbReference type="OrthoDB" id="2314769at2759"/>
<dbReference type="InterPro" id="IPR036537">
    <property type="entry name" value="Adaptor_Cbl_N_dom_sf"/>
</dbReference>
<dbReference type="AlphaFoldDB" id="A0A9N9GR72"/>
<dbReference type="Pfam" id="PF22215">
    <property type="entry name" value="MLKL_N"/>
    <property type="match status" value="1"/>
</dbReference>
<feature type="binding site" evidence="1">
    <location>
        <position position="56"/>
    </location>
    <ligand>
        <name>ATP</name>
        <dbReference type="ChEBI" id="CHEBI:30616"/>
    </ligand>
</feature>
<proteinExistence type="predicted"/>
<feature type="non-terminal residue" evidence="4">
    <location>
        <position position="332"/>
    </location>
</feature>
<dbReference type="InterPro" id="IPR011009">
    <property type="entry name" value="Kinase-like_dom_sf"/>
</dbReference>
<comment type="caution">
    <text evidence="4">The sequence shown here is derived from an EMBL/GenBank/DDBJ whole genome shotgun (WGS) entry which is preliminary data.</text>
</comment>
<feature type="coiled-coil region" evidence="2">
    <location>
        <begin position="218"/>
        <end position="245"/>
    </location>
</feature>
<dbReference type="CDD" id="cd21037">
    <property type="entry name" value="MLKL_NTD"/>
    <property type="match status" value="1"/>
</dbReference>
<dbReference type="InterPro" id="IPR054000">
    <property type="entry name" value="MLKL_N"/>
</dbReference>
<accession>A0A9N9GR72</accession>
<dbReference type="GO" id="GO:0005524">
    <property type="term" value="F:ATP binding"/>
    <property type="evidence" value="ECO:0007669"/>
    <property type="project" value="UniProtKB-UniRule"/>
</dbReference>
<keyword evidence="2" id="KW-0175">Coiled coil</keyword>
<evidence type="ECO:0000259" key="3">
    <source>
        <dbReference type="Pfam" id="PF22215"/>
    </source>
</evidence>
<dbReference type="Gene3D" id="1.20.930.20">
    <property type="entry name" value="Adaptor protein Cbl, N-terminal domain"/>
    <property type="match status" value="1"/>
</dbReference>
<sequence>MSFSHDNKDLFKSDIENRFNTFDYNTFEDVILIGTGGFGEVKKAYSNILKKYVALKCLRDPNDNDNDDEFYKQFMNEANNSTEKYYLVLQYAEDDYISVYSNAWEGDPNLRPTIEKICDSLENIQLENVYIISSENKSDENIPMDIDMRSDTVSNDQASSLDDADNEKEASISESAKNSLGVVGDAVQPYLPLFSTVTIIISEINNIYADVNFNKKICNSLMDRVNIAELSIRNLQRRKKENEKNFRDVEYFMAFRRFIEVMKNIKQFIDNISTLSEFQKYFHANSVKVKFESLTSEFETVMNDLHFTTLLNDDQRRIDQESLSSDLEEMAK</sequence>
<evidence type="ECO:0000313" key="4">
    <source>
        <dbReference type="EMBL" id="CAG8620309.1"/>
    </source>
</evidence>
<dbReference type="SUPFAM" id="SSF56112">
    <property type="entry name" value="Protein kinase-like (PK-like)"/>
    <property type="match status" value="1"/>
</dbReference>
<dbReference type="Proteomes" id="UP000789706">
    <property type="component" value="Unassembled WGS sequence"/>
</dbReference>
<evidence type="ECO:0000256" key="1">
    <source>
        <dbReference type="PROSITE-ProRule" id="PRU10141"/>
    </source>
</evidence>
<keyword evidence="1" id="KW-0067">ATP-binding</keyword>